<evidence type="ECO:0000313" key="2">
    <source>
        <dbReference type="Proteomes" id="UP000016587"/>
    </source>
</evidence>
<dbReference type="RefSeq" id="WP_021759513.1">
    <property type="nucleotide sequence ID" value="NC_022444.1"/>
</dbReference>
<dbReference type="KEGG" id="dgg:DGI_0923"/>
<dbReference type="Proteomes" id="UP000016587">
    <property type="component" value="Chromosome"/>
</dbReference>
<dbReference type="STRING" id="1121448.DGI_0923"/>
<reference evidence="2" key="2">
    <citation type="submission" date="2013-07" db="EMBL/GenBank/DDBJ databases">
        <authorList>
            <person name="Morais-Silva F.O."/>
            <person name="Rezende A.M."/>
            <person name="Pimentel C."/>
            <person name="Resende D.M."/>
            <person name="Santos C.I."/>
            <person name="Clemente C."/>
            <person name="de Oliveira L.M."/>
            <person name="da Silva S.M."/>
            <person name="Costa D.A."/>
            <person name="Varela-Raposo A."/>
            <person name="Horacio E.C.A."/>
            <person name="Matos M."/>
            <person name="Flores O."/>
            <person name="Ruiz J.C."/>
            <person name="Rodrigues-Pousada C."/>
        </authorList>
    </citation>
    <scope>NUCLEOTIDE SEQUENCE [LARGE SCALE GENOMIC DNA]</scope>
    <source>
        <strain evidence="2">ATCC 19364 / DSM 1382 / NCIMB 9332 / VKM B-1759</strain>
    </source>
</reference>
<protein>
    <submittedName>
        <fullName evidence="1">Putative sulfate transport protein CysZ</fullName>
    </submittedName>
</protein>
<sequence>MSEEATAYGATPGVAVPEGYMEDAKGRMVPVGMVKDEHRLADELVKGVLGRAKALRADMEEFRGETLADIETYLELLDEKYGVKRGGRKGNVKLYTFDGRYRVDRQRSEHIALGEELEAARALIDECLAEWAEGSRDELKLLIQDTFRTDSQGKLDTGRILALRRIKIEDPRWQQAMQAIGDALRVVGAKTLLRVYERTADGAYKPIALDMSAL</sequence>
<dbReference type="HOGENOM" id="CLU_086570_1_0_7"/>
<keyword evidence="2" id="KW-1185">Reference proteome</keyword>
<dbReference type="InterPro" id="IPR021505">
    <property type="entry name" value="Phage_B3_Orf6"/>
</dbReference>
<evidence type="ECO:0000313" key="1">
    <source>
        <dbReference type="EMBL" id="AGW12811.1"/>
    </source>
</evidence>
<dbReference type="PATRIC" id="fig|1121448.10.peg.923"/>
<dbReference type="EMBL" id="CP006585">
    <property type="protein sequence ID" value="AGW12811.1"/>
    <property type="molecule type" value="Genomic_DNA"/>
</dbReference>
<organism evidence="1 2">
    <name type="scientific">Megalodesulfovibrio gigas (strain ATCC 19364 / DSM 1382 / NCIMB 9332 / VKM B-1759)</name>
    <name type="common">Desulfovibrio gigas</name>
    <dbReference type="NCBI Taxonomy" id="1121448"/>
    <lineage>
        <taxon>Bacteria</taxon>
        <taxon>Pseudomonadati</taxon>
        <taxon>Thermodesulfobacteriota</taxon>
        <taxon>Desulfovibrionia</taxon>
        <taxon>Desulfovibrionales</taxon>
        <taxon>Desulfovibrionaceae</taxon>
        <taxon>Megalodesulfovibrio</taxon>
    </lineage>
</organism>
<dbReference type="Pfam" id="PF11363">
    <property type="entry name" value="DUF3164"/>
    <property type="match status" value="1"/>
</dbReference>
<name>T2G9K7_MEGG1</name>
<gene>
    <name evidence="1" type="ORF">DGI_0923</name>
</gene>
<dbReference type="AlphaFoldDB" id="T2G9K7"/>
<accession>T2G9K7</accession>
<proteinExistence type="predicted"/>
<dbReference type="eggNOG" id="ENOG502ZBJ1">
    <property type="taxonomic scope" value="Bacteria"/>
</dbReference>
<reference evidence="1 2" key="1">
    <citation type="journal article" date="2013" name="J. Bacteriol.">
        <title>Roles of HynAB and Ech, the only two hydrogenases found in the model sulfate reducer Desulfovibrio gigas.</title>
        <authorList>
            <person name="Morais-Silva F.O."/>
            <person name="Santos C.I."/>
            <person name="Rodrigues R."/>
            <person name="Pereira I.A."/>
            <person name="Rodrigues-Pousada C."/>
        </authorList>
    </citation>
    <scope>NUCLEOTIDE SEQUENCE [LARGE SCALE GENOMIC DNA]</scope>
    <source>
        <strain evidence="2">ATCC 19364 / DSM 1382 / NCIMB 9332 / VKM B-1759</strain>
    </source>
</reference>